<dbReference type="GO" id="GO:0005484">
    <property type="term" value="F:SNAP receptor activity"/>
    <property type="evidence" value="ECO:0007669"/>
    <property type="project" value="InterPro"/>
</dbReference>
<dbReference type="EMBL" id="JAKKPZ010000038">
    <property type="protein sequence ID" value="KAI1707940.1"/>
    <property type="molecule type" value="Genomic_DNA"/>
</dbReference>
<evidence type="ECO:0000256" key="7">
    <source>
        <dbReference type="SAM" id="MobiDB-lite"/>
    </source>
</evidence>
<evidence type="ECO:0000256" key="1">
    <source>
        <dbReference type="ARBA" id="ARBA00004211"/>
    </source>
</evidence>
<keyword evidence="8" id="KW-1133">Transmembrane helix</keyword>
<dbReference type="Gene3D" id="1.20.5.110">
    <property type="match status" value="1"/>
</dbReference>
<evidence type="ECO:0000313" key="11">
    <source>
        <dbReference type="Proteomes" id="UP001201812"/>
    </source>
</evidence>
<dbReference type="GO" id="GO:0006886">
    <property type="term" value="P:intracellular protein transport"/>
    <property type="evidence" value="ECO:0007669"/>
    <property type="project" value="InterPro"/>
</dbReference>
<dbReference type="GO" id="GO:0031201">
    <property type="term" value="C:SNARE complex"/>
    <property type="evidence" value="ECO:0007669"/>
    <property type="project" value="TreeGrafter"/>
</dbReference>
<feature type="compositionally biased region" description="Basic and acidic residues" evidence="7">
    <location>
        <begin position="1"/>
        <end position="11"/>
    </location>
</feature>
<keyword evidence="4" id="KW-0532">Neurotransmitter transport</keyword>
<protein>
    <submittedName>
        <fullName evidence="10">Syntaxin domain-containing protein</fullName>
    </submittedName>
</protein>
<dbReference type="InterPro" id="IPR010989">
    <property type="entry name" value="SNARE"/>
</dbReference>
<evidence type="ECO:0000256" key="8">
    <source>
        <dbReference type="SAM" id="Phobius"/>
    </source>
</evidence>
<dbReference type="GO" id="GO:0006906">
    <property type="term" value="P:vesicle fusion"/>
    <property type="evidence" value="ECO:0007669"/>
    <property type="project" value="TreeGrafter"/>
</dbReference>
<dbReference type="AlphaFoldDB" id="A0AAD4MV15"/>
<name>A0AAD4MV15_9BILA</name>
<evidence type="ECO:0000259" key="9">
    <source>
        <dbReference type="PROSITE" id="PS50192"/>
    </source>
</evidence>
<feature type="domain" description="T-SNARE coiled-coil homology" evidence="9">
    <location>
        <begin position="221"/>
        <end position="283"/>
    </location>
</feature>
<comment type="caution">
    <text evidence="10">The sequence shown here is derived from an EMBL/GenBank/DDBJ whole genome shotgun (WGS) entry which is preliminary data.</text>
</comment>
<evidence type="ECO:0000313" key="10">
    <source>
        <dbReference type="EMBL" id="KAI1707940.1"/>
    </source>
</evidence>
<dbReference type="Pfam" id="PF00804">
    <property type="entry name" value="Syntaxin"/>
    <property type="match status" value="1"/>
</dbReference>
<evidence type="ECO:0000256" key="3">
    <source>
        <dbReference type="ARBA" id="ARBA00022448"/>
    </source>
</evidence>
<dbReference type="SMART" id="SM00397">
    <property type="entry name" value="t_SNARE"/>
    <property type="match status" value="1"/>
</dbReference>
<comment type="similarity">
    <text evidence="2 5">Belongs to the syntaxin family.</text>
</comment>
<evidence type="ECO:0000256" key="4">
    <source>
        <dbReference type="ARBA" id="ARBA00022775"/>
    </source>
</evidence>
<reference evidence="10" key="1">
    <citation type="submission" date="2022-01" db="EMBL/GenBank/DDBJ databases">
        <title>Genome Sequence Resource for Two Populations of Ditylenchus destructor, the Migratory Endoparasitic Phytonematode.</title>
        <authorList>
            <person name="Zhang H."/>
            <person name="Lin R."/>
            <person name="Xie B."/>
        </authorList>
    </citation>
    <scope>NUCLEOTIDE SEQUENCE</scope>
    <source>
        <strain evidence="10">BazhouSP</strain>
    </source>
</reference>
<dbReference type="InterPro" id="IPR006012">
    <property type="entry name" value="Syntaxin/epimorphin_CS"/>
</dbReference>
<dbReference type="PANTHER" id="PTHR19957">
    <property type="entry name" value="SYNTAXIN"/>
    <property type="match status" value="1"/>
</dbReference>
<evidence type="ECO:0000256" key="5">
    <source>
        <dbReference type="RuleBase" id="RU003858"/>
    </source>
</evidence>
<dbReference type="SMART" id="SM00503">
    <property type="entry name" value="SynN"/>
    <property type="match status" value="1"/>
</dbReference>
<feature type="coiled-coil region" evidence="6">
    <location>
        <begin position="62"/>
        <end position="113"/>
    </location>
</feature>
<dbReference type="Proteomes" id="UP001201812">
    <property type="component" value="Unassembled WGS sequence"/>
</dbReference>
<dbReference type="GO" id="GO:0012505">
    <property type="term" value="C:endomembrane system"/>
    <property type="evidence" value="ECO:0007669"/>
    <property type="project" value="TreeGrafter"/>
</dbReference>
<dbReference type="Gene3D" id="1.20.58.70">
    <property type="match status" value="1"/>
</dbReference>
<gene>
    <name evidence="10" type="ORF">DdX_12172</name>
</gene>
<comment type="subcellular location">
    <subcellularLocation>
        <location evidence="1">Membrane</location>
        <topology evidence="1">Single-pass type IV membrane protein</topology>
    </subcellularLocation>
</comment>
<keyword evidence="3" id="KW-0813">Transport</keyword>
<sequence>MVRDRMSEFQRRVQSTESFDQHDSSSHLSSFNNPVSDAVAEINVSRLAYDTATRSQRFLQHVDELRQSIETLSERILTLREKQSNVLSQTIVKPEEKEQLESLIEEVKRLTKALRPRVRQIEEDLQRDEADAPAEFKTGAELRIRRNHCEALKHRLNDLLMVFNQAQVEYKQRVSRRVKRQLDLAGEHLSGQEVDEMLESKSQEVFYRQINPLSFAAQMALEDATSRHNEILKLEQSIGELNEVFRDMYELVHSQSEVVDRIASNVEAATEFTRDARVQVTKAVKYKTSAQRKKMICTLIAMGILFIVLVLIIIYIITFISNTVKR</sequence>
<dbReference type="GO" id="GO:0005886">
    <property type="term" value="C:plasma membrane"/>
    <property type="evidence" value="ECO:0007669"/>
    <property type="project" value="TreeGrafter"/>
</dbReference>
<dbReference type="GO" id="GO:0006887">
    <property type="term" value="P:exocytosis"/>
    <property type="evidence" value="ECO:0007669"/>
    <property type="project" value="TreeGrafter"/>
</dbReference>
<dbReference type="GO" id="GO:0006836">
    <property type="term" value="P:neurotransmitter transport"/>
    <property type="evidence" value="ECO:0007669"/>
    <property type="project" value="UniProtKB-KW"/>
</dbReference>
<organism evidence="10 11">
    <name type="scientific">Ditylenchus destructor</name>
    <dbReference type="NCBI Taxonomy" id="166010"/>
    <lineage>
        <taxon>Eukaryota</taxon>
        <taxon>Metazoa</taxon>
        <taxon>Ecdysozoa</taxon>
        <taxon>Nematoda</taxon>
        <taxon>Chromadorea</taxon>
        <taxon>Rhabditida</taxon>
        <taxon>Tylenchina</taxon>
        <taxon>Tylenchomorpha</taxon>
        <taxon>Sphaerularioidea</taxon>
        <taxon>Anguinidae</taxon>
        <taxon>Anguininae</taxon>
        <taxon>Ditylenchus</taxon>
    </lineage>
</organism>
<dbReference type="InterPro" id="IPR000727">
    <property type="entry name" value="T_SNARE_dom"/>
</dbReference>
<accession>A0AAD4MV15</accession>
<proteinExistence type="inferred from homology"/>
<evidence type="ECO:0000256" key="2">
    <source>
        <dbReference type="ARBA" id="ARBA00009063"/>
    </source>
</evidence>
<dbReference type="PROSITE" id="PS00914">
    <property type="entry name" value="SYNTAXIN"/>
    <property type="match status" value="1"/>
</dbReference>
<dbReference type="PANTHER" id="PTHR19957:SF113">
    <property type="entry name" value="SYNTAXIN-2-RELATED"/>
    <property type="match status" value="1"/>
</dbReference>
<dbReference type="InterPro" id="IPR045242">
    <property type="entry name" value="Syntaxin"/>
</dbReference>
<evidence type="ECO:0000256" key="6">
    <source>
        <dbReference type="SAM" id="Coils"/>
    </source>
</evidence>
<keyword evidence="6" id="KW-0175">Coiled coil</keyword>
<keyword evidence="8" id="KW-0812">Transmembrane</keyword>
<feature type="transmembrane region" description="Helical" evidence="8">
    <location>
        <begin position="295"/>
        <end position="320"/>
    </location>
</feature>
<dbReference type="PROSITE" id="PS50192">
    <property type="entry name" value="T_SNARE"/>
    <property type="match status" value="1"/>
</dbReference>
<dbReference type="GO" id="GO:0000149">
    <property type="term" value="F:SNARE binding"/>
    <property type="evidence" value="ECO:0007669"/>
    <property type="project" value="TreeGrafter"/>
</dbReference>
<dbReference type="SUPFAM" id="SSF47661">
    <property type="entry name" value="t-snare proteins"/>
    <property type="match status" value="1"/>
</dbReference>
<dbReference type="GO" id="GO:0048278">
    <property type="term" value="P:vesicle docking"/>
    <property type="evidence" value="ECO:0007669"/>
    <property type="project" value="TreeGrafter"/>
</dbReference>
<dbReference type="InterPro" id="IPR006011">
    <property type="entry name" value="Syntaxin_N"/>
</dbReference>
<keyword evidence="11" id="KW-1185">Reference proteome</keyword>
<dbReference type="Pfam" id="PF05739">
    <property type="entry name" value="SNARE"/>
    <property type="match status" value="1"/>
</dbReference>
<keyword evidence="8" id="KW-0472">Membrane</keyword>
<feature type="region of interest" description="Disordered" evidence="7">
    <location>
        <begin position="1"/>
        <end position="33"/>
    </location>
</feature>